<keyword evidence="5" id="KW-1185">Reference proteome</keyword>
<proteinExistence type="predicted"/>
<reference evidence="4 5" key="1">
    <citation type="journal article" date="2018" name="Sci. Rep.">
        <title>Raphidocelis subcapitata (=Pseudokirchneriella subcapitata) provides an insight into genome evolution and environmental adaptations in the Sphaeropleales.</title>
        <authorList>
            <person name="Suzuki S."/>
            <person name="Yamaguchi H."/>
            <person name="Nakajima N."/>
            <person name="Kawachi M."/>
        </authorList>
    </citation>
    <scope>NUCLEOTIDE SEQUENCE [LARGE SCALE GENOMIC DNA]</scope>
    <source>
        <strain evidence="4 5">NIES-35</strain>
    </source>
</reference>
<feature type="region of interest" description="Disordered" evidence="1">
    <location>
        <begin position="592"/>
        <end position="658"/>
    </location>
</feature>
<feature type="compositionally biased region" description="Pro residues" evidence="1">
    <location>
        <begin position="629"/>
        <end position="644"/>
    </location>
</feature>
<dbReference type="Gene3D" id="3.40.50.1820">
    <property type="entry name" value="alpha/beta hydrolase"/>
    <property type="match status" value="1"/>
</dbReference>
<dbReference type="Proteomes" id="UP000247498">
    <property type="component" value="Unassembled WGS sequence"/>
</dbReference>
<dbReference type="PROSITE" id="PS51318">
    <property type="entry name" value="TAT"/>
    <property type="match status" value="1"/>
</dbReference>
<evidence type="ECO:0000313" key="4">
    <source>
        <dbReference type="EMBL" id="GBF96822.1"/>
    </source>
</evidence>
<dbReference type="InterPro" id="IPR000073">
    <property type="entry name" value="AB_hydrolase_1"/>
</dbReference>
<evidence type="ECO:0000256" key="1">
    <source>
        <dbReference type="SAM" id="MobiDB-lite"/>
    </source>
</evidence>
<dbReference type="InParanoid" id="A0A2V0PCZ1"/>
<accession>A0A2V0PCZ1</accession>
<keyword evidence="2" id="KW-0812">Transmembrane</keyword>
<dbReference type="Pfam" id="PF00561">
    <property type="entry name" value="Abhydrolase_1"/>
    <property type="match status" value="1"/>
</dbReference>
<dbReference type="InterPro" id="IPR029058">
    <property type="entry name" value="AB_hydrolase_fold"/>
</dbReference>
<evidence type="ECO:0000313" key="5">
    <source>
        <dbReference type="Proteomes" id="UP000247498"/>
    </source>
</evidence>
<dbReference type="STRING" id="307507.A0A2V0PCZ1"/>
<feature type="compositionally biased region" description="Low complexity" evidence="1">
    <location>
        <begin position="592"/>
        <end position="628"/>
    </location>
</feature>
<dbReference type="EMBL" id="BDRX01000087">
    <property type="protein sequence ID" value="GBF96822.1"/>
    <property type="molecule type" value="Genomic_DNA"/>
</dbReference>
<keyword evidence="2" id="KW-0472">Membrane</keyword>
<feature type="domain" description="AB hydrolase-1" evidence="3">
    <location>
        <begin position="312"/>
        <end position="409"/>
    </location>
</feature>
<evidence type="ECO:0000256" key="2">
    <source>
        <dbReference type="SAM" id="Phobius"/>
    </source>
</evidence>
<dbReference type="InterPro" id="IPR006311">
    <property type="entry name" value="TAT_signal"/>
</dbReference>
<dbReference type="PANTHER" id="PTHR37471:SF1">
    <property type="entry name" value="AB HYDROLASE-1 DOMAIN-CONTAINING PROTEIN"/>
    <property type="match status" value="1"/>
</dbReference>
<protein>
    <recommendedName>
        <fullName evidence="3">AB hydrolase-1 domain-containing protein</fullName>
    </recommendedName>
</protein>
<organism evidence="4 5">
    <name type="scientific">Raphidocelis subcapitata</name>
    <dbReference type="NCBI Taxonomy" id="307507"/>
    <lineage>
        <taxon>Eukaryota</taxon>
        <taxon>Viridiplantae</taxon>
        <taxon>Chlorophyta</taxon>
        <taxon>core chlorophytes</taxon>
        <taxon>Chlorophyceae</taxon>
        <taxon>CS clade</taxon>
        <taxon>Sphaeropleales</taxon>
        <taxon>Selenastraceae</taxon>
        <taxon>Raphidocelis</taxon>
    </lineage>
</organism>
<dbReference type="PANTHER" id="PTHR37471">
    <property type="entry name" value="UNNAMED PRODUCT"/>
    <property type="match status" value="1"/>
</dbReference>
<comment type="caution">
    <text evidence="4">The sequence shown here is derived from an EMBL/GenBank/DDBJ whole genome shotgun (WGS) entry which is preliminary data.</text>
</comment>
<dbReference type="OrthoDB" id="2017000at2759"/>
<evidence type="ECO:0000259" key="3">
    <source>
        <dbReference type="Pfam" id="PF00561"/>
    </source>
</evidence>
<name>A0A2V0PCZ1_9CHLO</name>
<feature type="region of interest" description="Disordered" evidence="1">
    <location>
        <begin position="281"/>
        <end position="304"/>
    </location>
</feature>
<keyword evidence="2" id="KW-1133">Transmembrane helix</keyword>
<gene>
    <name evidence="4" type="ORF">Rsub_09678</name>
</gene>
<sequence>MAPADDGAAPAEAAEAAEAAAAAALERPARRILLRAAAGAAAAGAAALLVAAALAPLALVSPLLYFGAEAVFALLYHQKHAMLSHAPRGLRPVDDYDPEEVFEKTLEHLKMFEDVRAFLSMWFCGAPFESLRRGNVEELLAYAFLYKPPEDAARDGRGPLVARMADRLCAVWGLELPPGYNPGLKFMGHLWDPLSHMWRPLAFYVAMEAAAAAKNAALLAAGFRRRRCGQITYYVRPGDAAGGAAGFGFGGRRRRGGSDGGESGGGGGWVNGWRRCGGGGGGGGEGGGGWSPIGGDGPARSGGGGSGSVDVPMLLLHGVGMGLLPYLGLLANLAATGRTVIAVEFRHVAMRWSSWTPTVDEAAAAVDAVLARERAPRACVVAHSYGTAVASRLLQTRPGRVAHLALCDPVVFACFMPRLLRRFFYDAPATGSALADFAMASAARELHVAASLSRRFFWTDIILWENQIPPGTLVVLSGRDALLAARETALWLEWHAPRVLVMVNPRLAHAQLLVDLPWQRRVIAALLPLQAAALAAGGAAGGGCGGGGEGGGGGGGCGGGEGGGGAAARRLRRLYPARDADGAAVYHGAAANGAASSGSGGSAATAVAAAPGGRASPRGAAALRAPGAAQPPPSRGGRAPPSPEAEPLLPARPRDEPE</sequence>
<dbReference type="SUPFAM" id="SSF53474">
    <property type="entry name" value="alpha/beta-Hydrolases"/>
    <property type="match status" value="1"/>
</dbReference>
<feature type="transmembrane region" description="Helical" evidence="2">
    <location>
        <begin position="32"/>
        <end position="51"/>
    </location>
</feature>
<dbReference type="AlphaFoldDB" id="A0A2V0PCZ1"/>